<dbReference type="AlphaFoldDB" id="C4ZIC9"/>
<proteinExistence type="predicted"/>
<reference evidence="2" key="1">
    <citation type="submission" date="2009-05" db="EMBL/GenBank/DDBJ databases">
        <title>Complete sequence of chromosome of Thauera sp. MZ1T.</title>
        <authorList>
            <consortium name="US DOE Joint Genome Institute"/>
            <person name="Lucas S."/>
            <person name="Copeland A."/>
            <person name="Lapidus A."/>
            <person name="Glavina del Rio T."/>
            <person name="Dalin E."/>
            <person name="Tice H."/>
            <person name="Bruce D."/>
            <person name="Goodwin L."/>
            <person name="Pitluck S."/>
            <person name="Sims D."/>
            <person name="Brettin T."/>
            <person name="Detter J.C."/>
            <person name="Han C."/>
            <person name="Larimer F."/>
            <person name="Land M."/>
            <person name="Hauser L."/>
            <person name="Kyrpides N."/>
            <person name="Mikhailova N."/>
            <person name="Sayler G.S."/>
        </authorList>
    </citation>
    <scope>NUCLEOTIDE SEQUENCE [LARGE SCALE GENOMIC DNA]</scope>
    <source>
        <strain evidence="2">MZ1T</strain>
    </source>
</reference>
<dbReference type="EMBL" id="CP001281">
    <property type="protein sequence ID" value="ACK52823.1"/>
    <property type="molecule type" value="Genomic_DNA"/>
</dbReference>
<dbReference type="RefSeq" id="WP_012584178.1">
    <property type="nucleotide sequence ID" value="NC_011662.2"/>
</dbReference>
<evidence type="ECO:0000313" key="1">
    <source>
        <dbReference type="EMBL" id="ACK52823.1"/>
    </source>
</evidence>
<evidence type="ECO:0000313" key="2">
    <source>
        <dbReference type="Proteomes" id="UP000002186"/>
    </source>
</evidence>
<reference evidence="1 2" key="2">
    <citation type="journal article" date="2012" name="Stand. Genomic Sci.">
        <title>Complete genome sequence of Thauera aminoaromatica strain MZ1T.</title>
        <authorList>
            <person name="Jiang K."/>
            <person name="Sanseverino J."/>
            <person name="Chauhan A."/>
            <person name="Lucas S."/>
            <person name="Copeland A."/>
            <person name="Lapidus A."/>
            <person name="Del Rio T.G."/>
            <person name="Dalin E."/>
            <person name="Tice H."/>
            <person name="Bruce D."/>
            <person name="Goodwin L."/>
            <person name="Pitluck S."/>
            <person name="Sims D."/>
            <person name="Brettin T."/>
            <person name="Detter J.C."/>
            <person name="Han C."/>
            <person name="Chang Y.J."/>
            <person name="Larimer F."/>
            <person name="Land M."/>
            <person name="Hauser L."/>
            <person name="Kyrpides N.C."/>
            <person name="Mikhailova N."/>
            <person name="Moser S."/>
            <person name="Jegier P."/>
            <person name="Close D."/>
            <person name="Debruyn J.M."/>
            <person name="Wang Y."/>
            <person name="Layton A.C."/>
            <person name="Allen M.S."/>
            <person name="Sayler G.S."/>
        </authorList>
    </citation>
    <scope>NUCLEOTIDE SEQUENCE [LARGE SCALE GENOMIC DNA]</scope>
    <source>
        <strain evidence="1 2">MZ1T</strain>
    </source>
</reference>
<name>C4ZIC9_THASP</name>
<dbReference type="OrthoDB" id="8902190at2"/>
<accession>C4ZIC9</accession>
<sequence>MDEDNRNNFRLIVGGVWPIEAVEDLPEVWLADWRVYEIVQSTAEPAMRHLVGWAMRAGQGQVSSAIRYIDPVTRRCVTRSGRTYHLHGKPGLSEDARYVWGVWKRLNRVDDARDVTDELASLFEAASRQR</sequence>
<dbReference type="HOGENOM" id="CLU_164076_0_0_4"/>
<dbReference type="Proteomes" id="UP000002186">
    <property type="component" value="Chromosome"/>
</dbReference>
<dbReference type="KEGG" id="tmz:Tmz1t_0020"/>
<keyword evidence="2" id="KW-1185">Reference proteome</keyword>
<dbReference type="STRING" id="85643.Tmz1t_0020"/>
<dbReference type="eggNOG" id="ENOG5033AR0">
    <property type="taxonomic scope" value="Bacteria"/>
</dbReference>
<protein>
    <submittedName>
        <fullName evidence="1">Uncharacterized protein</fullName>
    </submittedName>
</protein>
<gene>
    <name evidence="1" type="ordered locus">Tmz1t_0020</name>
</gene>
<organism evidence="1 2">
    <name type="scientific">Thauera aminoaromatica</name>
    <dbReference type="NCBI Taxonomy" id="164330"/>
    <lineage>
        <taxon>Bacteria</taxon>
        <taxon>Pseudomonadati</taxon>
        <taxon>Pseudomonadota</taxon>
        <taxon>Betaproteobacteria</taxon>
        <taxon>Rhodocyclales</taxon>
        <taxon>Zoogloeaceae</taxon>
        <taxon>Thauera</taxon>
    </lineage>
</organism>